<organism evidence="1 2">
    <name type="scientific">Heyndrickxia sporothermodurans</name>
    <dbReference type="NCBI Taxonomy" id="46224"/>
    <lineage>
        <taxon>Bacteria</taxon>
        <taxon>Bacillati</taxon>
        <taxon>Bacillota</taxon>
        <taxon>Bacilli</taxon>
        <taxon>Bacillales</taxon>
        <taxon>Bacillaceae</taxon>
        <taxon>Heyndrickxia</taxon>
    </lineage>
</organism>
<protein>
    <recommendedName>
        <fullName evidence="3">Tetraprenyl-beta-curcumene synthase</fullName>
    </recommendedName>
</protein>
<comment type="caution">
    <text evidence="1">The sequence shown here is derived from an EMBL/GenBank/DDBJ whole genome shotgun (WGS) entry which is preliminary data.</text>
</comment>
<dbReference type="STRING" id="46224.B4102_4183"/>
<dbReference type="Proteomes" id="UP000075666">
    <property type="component" value="Unassembled WGS sequence"/>
</dbReference>
<dbReference type="AlphaFoldDB" id="A0A150KJN7"/>
<dbReference type="InterPro" id="IPR019712">
    <property type="entry name" value="YtpB-like"/>
</dbReference>
<accession>A0A150KJN7</accession>
<dbReference type="Pfam" id="PF10776">
    <property type="entry name" value="DUF2600"/>
    <property type="match status" value="1"/>
</dbReference>
<dbReference type="PATRIC" id="fig|46224.3.peg.1984"/>
<proteinExistence type="predicted"/>
<dbReference type="EMBL" id="LQYN01000168">
    <property type="protein sequence ID" value="KYC84879.1"/>
    <property type="molecule type" value="Genomic_DNA"/>
</dbReference>
<dbReference type="OrthoDB" id="2371262at2"/>
<name>A0A150KJN7_9BACI</name>
<evidence type="ECO:0000313" key="1">
    <source>
        <dbReference type="EMBL" id="KYC84879.1"/>
    </source>
</evidence>
<evidence type="ECO:0000313" key="2">
    <source>
        <dbReference type="Proteomes" id="UP000075666"/>
    </source>
</evidence>
<keyword evidence="2" id="KW-1185">Reference proteome</keyword>
<gene>
    <name evidence="1" type="ORF">B4102_4183</name>
</gene>
<sequence length="373" mass="43707">MSVPSNPFSLMNQVYRKVFPTVHRELMYWKEKAASIPNQELRNQALASIEHKTFHCEGGSILALLALDRRDEAIKFIVAYQTISDYLDNLCDRSTSLDPADFEALHESMRDSLSIHTKTKNYYRLRDDQDDGGYLEELVLTCQKVLSSLTKYDLIRDSLLELCQYYCDLQVHKHVKVEEREPRLQSWFKTYQSSLPQMGWHEFSACSGSTLGIFCLVSYCFRKDFIEDHAKSIREGYFPYIQGLHILLDYFIDQDEDREGGDLNFCFYYDNNEEMFERLTHFLTEADIHTEKLPDQKFHKFINRGLLAVYLSDDKVSKQKDVQKIARELIKHGGSISYFFYWNGRAYRKIKSLIPTGVLKALLKTKKRSAELH</sequence>
<reference evidence="1 2" key="1">
    <citation type="submission" date="2016-01" db="EMBL/GenBank/DDBJ databases">
        <title>Genome Sequences of Twelve Sporeforming Bacillus Species Isolated from Foods.</title>
        <authorList>
            <person name="Berendsen E.M."/>
            <person name="Wells-Bennik M.H."/>
            <person name="Krawcyk A.O."/>
            <person name="De Jong A."/>
            <person name="Holsappel S."/>
            <person name="Eijlander R.T."/>
            <person name="Kuipers O.P."/>
        </authorList>
    </citation>
    <scope>NUCLEOTIDE SEQUENCE [LARGE SCALE GENOMIC DNA]</scope>
    <source>
        <strain evidence="1 2">B4102</strain>
    </source>
</reference>
<dbReference type="RefSeq" id="WP_066235873.1">
    <property type="nucleotide sequence ID" value="NZ_JBHJSX010000032.1"/>
</dbReference>
<evidence type="ECO:0008006" key="3">
    <source>
        <dbReference type="Google" id="ProtNLM"/>
    </source>
</evidence>